<dbReference type="Pfam" id="PF08220">
    <property type="entry name" value="HTH_DeoR"/>
    <property type="match status" value="1"/>
</dbReference>
<dbReference type="InterPro" id="IPR037171">
    <property type="entry name" value="NagB/RpiA_transferase-like"/>
</dbReference>
<proteinExistence type="predicted"/>
<dbReference type="SMART" id="SM00420">
    <property type="entry name" value="HTH_DEOR"/>
    <property type="match status" value="1"/>
</dbReference>
<dbReference type="SUPFAM" id="SSF100950">
    <property type="entry name" value="NagB/RpiA/CoA transferase-like"/>
    <property type="match status" value="1"/>
</dbReference>
<evidence type="ECO:0000259" key="3">
    <source>
        <dbReference type="PROSITE" id="PS51000"/>
    </source>
</evidence>
<name>A0A382ERG7_9ZZZZ</name>
<dbReference type="SMART" id="SM01134">
    <property type="entry name" value="DeoRC"/>
    <property type="match status" value="1"/>
</dbReference>
<dbReference type="InterPro" id="IPR014036">
    <property type="entry name" value="DeoR-like_C"/>
</dbReference>
<organism evidence="4">
    <name type="scientific">marine metagenome</name>
    <dbReference type="NCBI Taxonomy" id="408172"/>
    <lineage>
        <taxon>unclassified sequences</taxon>
        <taxon>metagenomes</taxon>
        <taxon>ecological metagenomes</taxon>
    </lineage>
</organism>
<sequence length="308" mass="34344">MPKTGKDQRQQAILMRLMRDGRVITRDLSDEFGITDVAVRGDFDEVSEVLKARGLHLNRYYGGAELVEEAHLYRNFTDSSKEGELEALHLLGDYVVSQMIGDWDHLLLDGGRTTDRIAYQIADDQKEGLRIITNSYAPHVLELYTRGGIEIAQLGGTPVPRSFCYVECPGGDSFNHPFWAGPFKAILTGTGFHPHTGLLVNNPYIIEIKQRFIKAASEIILVLDHSKFGKIARGVVTFCGFRRDPWLIQHYDAKRDASVEQTPTSIPLSIVTDIPAGKKAADLELSQYLTPQVDGKVCVFDTNIPLVT</sequence>
<dbReference type="PROSITE" id="PS51000">
    <property type="entry name" value="HTH_DEOR_2"/>
    <property type="match status" value="1"/>
</dbReference>
<reference evidence="4" key="1">
    <citation type="submission" date="2018-05" db="EMBL/GenBank/DDBJ databases">
        <authorList>
            <person name="Lanie J.A."/>
            <person name="Ng W.-L."/>
            <person name="Kazmierczak K.M."/>
            <person name="Andrzejewski T.M."/>
            <person name="Davidsen T.M."/>
            <person name="Wayne K.J."/>
            <person name="Tettelin H."/>
            <person name="Glass J.I."/>
            <person name="Rusch D."/>
            <person name="Podicherti R."/>
            <person name="Tsui H.-C.T."/>
            <person name="Winkler M.E."/>
        </authorList>
    </citation>
    <scope>NUCLEOTIDE SEQUENCE</scope>
</reference>
<accession>A0A382ERG7</accession>
<dbReference type="GO" id="GO:0003700">
    <property type="term" value="F:DNA-binding transcription factor activity"/>
    <property type="evidence" value="ECO:0007669"/>
    <property type="project" value="InterPro"/>
</dbReference>
<evidence type="ECO:0000256" key="1">
    <source>
        <dbReference type="ARBA" id="ARBA00023015"/>
    </source>
</evidence>
<gene>
    <name evidence="4" type="ORF">METZ01_LOCUS205427</name>
</gene>
<dbReference type="PANTHER" id="PTHR30363:SF44">
    <property type="entry name" value="AGA OPERON TRANSCRIPTIONAL REPRESSOR-RELATED"/>
    <property type="match status" value="1"/>
</dbReference>
<dbReference type="PANTHER" id="PTHR30363">
    <property type="entry name" value="HTH-TYPE TRANSCRIPTIONAL REGULATOR SRLR-RELATED"/>
    <property type="match status" value="1"/>
</dbReference>
<dbReference type="InterPro" id="IPR001034">
    <property type="entry name" value="DeoR_HTH"/>
</dbReference>
<feature type="domain" description="HTH deoR-type" evidence="3">
    <location>
        <begin position="6"/>
        <end position="66"/>
    </location>
</feature>
<dbReference type="EMBL" id="UINC01045609">
    <property type="protein sequence ID" value="SVB52573.1"/>
    <property type="molecule type" value="Genomic_DNA"/>
</dbReference>
<keyword evidence="2" id="KW-0804">Transcription</keyword>
<evidence type="ECO:0000256" key="2">
    <source>
        <dbReference type="ARBA" id="ARBA00023163"/>
    </source>
</evidence>
<dbReference type="AlphaFoldDB" id="A0A382ERG7"/>
<keyword evidence="1" id="KW-0805">Transcription regulation</keyword>
<evidence type="ECO:0000313" key="4">
    <source>
        <dbReference type="EMBL" id="SVB52573.1"/>
    </source>
</evidence>
<dbReference type="Pfam" id="PF00455">
    <property type="entry name" value="DeoRC"/>
    <property type="match status" value="1"/>
</dbReference>
<protein>
    <recommendedName>
        <fullName evidence="3">HTH deoR-type domain-containing protein</fullName>
    </recommendedName>
</protein>
<dbReference type="InterPro" id="IPR050313">
    <property type="entry name" value="Carb_Metab_HTH_regulators"/>
</dbReference>